<organism evidence="2 3">
    <name type="scientific">Halanaerobium saccharolyticum</name>
    <dbReference type="NCBI Taxonomy" id="43595"/>
    <lineage>
        <taxon>Bacteria</taxon>
        <taxon>Bacillati</taxon>
        <taxon>Bacillota</taxon>
        <taxon>Clostridia</taxon>
        <taxon>Halanaerobiales</taxon>
        <taxon>Halanaerobiaceae</taxon>
        <taxon>Halanaerobium</taxon>
    </lineage>
</organism>
<evidence type="ECO:0000313" key="3">
    <source>
        <dbReference type="Proteomes" id="UP000244089"/>
    </source>
</evidence>
<gene>
    <name evidence="2" type="ORF">C8C76_13218</name>
</gene>
<sequence>MTSSDKGRSPKESLEQSLKEMKMMREGKMKKATWEEFRSSSRNDN</sequence>
<evidence type="ECO:0000256" key="1">
    <source>
        <dbReference type="SAM" id="MobiDB-lite"/>
    </source>
</evidence>
<comment type="caution">
    <text evidence="2">The sequence shown here is derived from an EMBL/GenBank/DDBJ whole genome shotgun (WGS) entry which is preliminary data.</text>
</comment>
<evidence type="ECO:0000313" key="2">
    <source>
        <dbReference type="EMBL" id="PTV94444.1"/>
    </source>
</evidence>
<proteinExistence type="predicted"/>
<name>A0A2T5RGZ1_9FIRM</name>
<feature type="region of interest" description="Disordered" evidence="1">
    <location>
        <begin position="23"/>
        <end position="45"/>
    </location>
</feature>
<accession>A0A2T5RGZ1</accession>
<dbReference type="AlphaFoldDB" id="A0A2T5RGZ1"/>
<dbReference type="EMBL" id="QAXS01000032">
    <property type="protein sequence ID" value="PTV94444.1"/>
    <property type="molecule type" value="Genomic_DNA"/>
</dbReference>
<reference evidence="2 3" key="1">
    <citation type="submission" date="2018-04" db="EMBL/GenBank/DDBJ databases">
        <title>Subsurface microbial communities from deep shales in Ohio and West Virginia, USA.</title>
        <authorList>
            <person name="Wrighton K."/>
        </authorList>
    </citation>
    <scope>NUCLEOTIDE SEQUENCE [LARGE SCALE GENOMIC DNA]</scope>
    <source>
        <strain evidence="2 3">WC1</strain>
    </source>
</reference>
<dbReference type="Proteomes" id="UP000244089">
    <property type="component" value="Unassembled WGS sequence"/>
</dbReference>
<protein>
    <submittedName>
        <fullName evidence="2">Uncharacterized protein</fullName>
    </submittedName>
</protein>
<dbReference type="RefSeq" id="WP_181248210.1">
    <property type="nucleotide sequence ID" value="NZ_QAXS01000032.1"/>
</dbReference>